<evidence type="ECO:0000259" key="2">
    <source>
        <dbReference type="PROSITE" id="PS50158"/>
    </source>
</evidence>
<dbReference type="Proteomes" id="UP000824120">
    <property type="component" value="Chromosome 7"/>
</dbReference>
<organism evidence="3 4">
    <name type="scientific">Solanum commersonii</name>
    <name type="common">Commerson's wild potato</name>
    <name type="synonym">Commerson's nightshade</name>
    <dbReference type="NCBI Taxonomy" id="4109"/>
    <lineage>
        <taxon>Eukaryota</taxon>
        <taxon>Viridiplantae</taxon>
        <taxon>Streptophyta</taxon>
        <taxon>Embryophyta</taxon>
        <taxon>Tracheophyta</taxon>
        <taxon>Spermatophyta</taxon>
        <taxon>Magnoliopsida</taxon>
        <taxon>eudicotyledons</taxon>
        <taxon>Gunneridae</taxon>
        <taxon>Pentapetalae</taxon>
        <taxon>asterids</taxon>
        <taxon>lamiids</taxon>
        <taxon>Solanales</taxon>
        <taxon>Solanaceae</taxon>
        <taxon>Solanoideae</taxon>
        <taxon>Solaneae</taxon>
        <taxon>Solanum</taxon>
    </lineage>
</organism>
<dbReference type="PROSITE" id="PS50158">
    <property type="entry name" value="ZF_CCHC"/>
    <property type="match status" value="1"/>
</dbReference>
<dbReference type="SUPFAM" id="SSF57756">
    <property type="entry name" value="Retrovirus zinc finger-like domains"/>
    <property type="match status" value="1"/>
</dbReference>
<keyword evidence="4" id="KW-1185">Reference proteome</keyword>
<evidence type="ECO:0000313" key="4">
    <source>
        <dbReference type="Proteomes" id="UP000824120"/>
    </source>
</evidence>
<name>A0A9J5YAR8_SOLCO</name>
<gene>
    <name evidence="3" type="ORF">H5410_038239</name>
</gene>
<dbReference type="InterPro" id="IPR001878">
    <property type="entry name" value="Znf_CCHC"/>
</dbReference>
<feature type="domain" description="CCHC-type" evidence="2">
    <location>
        <begin position="180"/>
        <end position="193"/>
    </location>
</feature>
<proteinExistence type="predicted"/>
<accession>A0A9J5YAR8</accession>
<evidence type="ECO:0000256" key="1">
    <source>
        <dbReference type="PROSITE-ProRule" id="PRU00047"/>
    </source>
</evidence>
<sequence length="285" mass="32020">MVMSWLLNSLSKDIGDSVSTPKLQRSFRTVWSNDLASLVQGNTDIAGYFTKLKRLWDELDSLNLLTYCSCVCTCQEKGKLTKSLADQRLIQFLNAQARGNILMMNPLPTIDNVYPLVLQDEHQNEAYINPFIAPSADSFMVTQQGKGIYRSGTSLNRVKFGKPFQKFKPKKTKYNPNVSCTYCGKTGHVLDDCHRLIGYPDDFRFTKNNNYSTSVKGNVVVTGEENTSIPTVPIGDSGSKSYDTFLSKEQYSNLVHQVIQDMQHIEPIFGINVGANALLRTITKY</sequence>
<keyword evidence="1" id="KW-0479">Metal-binding</keyword>
<evidence type="ECO:0000313" key="3">
    <source>
        <dbReference type="EMBL" id="KAG5597007.1"/>
    </source>
</evidence>
<dbReference type="GO" id="GO:0003676">
    <property type="term" value="F:nucleic acid binding"/>
    <property type="evidence" value="ECO:0007669"/>
    <property type="project" value="InterPro"/>
</dbReference>
<dbReference type="PANTHER" id="PTHR34222:SF33">
    <property type="entry name" value="RETROTRANSPOSON GAG DOMAIN-CONTAINING PROTEIN"/>
    <property type="match status" value="1"/>
</dbReference>
<dbReference type="OrthoDB" id="1304413at2759"/>
<dbReference type="GO" id="GO:0008270">
    <property type="term" value="F:zinc ion binding"/>
    <property type="evidence" value="ECO:0007669"/>
    <property type="project" value="UniProtKB-KW"/>
</dbReference>
<keyword evidence="1" id="KW-0863">Zinc-finger</keyword>
<dbReference type="AlphaFoldDB" id="A0A9J5YAR8"/>
<reference evidence="3 4" key="1">
    <citation type="submission" date="2020-09" db="EMBL/GenBank/DDBJ databases">
        <title>De no assembly of potato wild relative species, Solanum commersonii.</title>
        <authorList>
            <person name="Cho K."/>
        </authorList>
    </citation>
    <scope>NUCLEOTIDE SEQUENCE [LARGE SCALE GENOMIC DNA]</scope>
    <source>
        <strain evidence="3">LZ3.2</strain>
        <tissue evidence="3">Leaf</tissue>
    </source>
</reference>
<protein>
    <recommendedName>
        <fullName evidence="2">CCHC-type domain-containing protein</fullName>
    </recommendedName>
</protein>
<comment type="caution">
    <text evidence="3">The sequence shown here is derived from an EMBL/GenBank/DDBJ whole genome shotgun (WGS) entry which is preliminary data.</text>
</comment>
<dbReference type="PANTHER" id="PTHR34222">
    <property type="entry name" value="GAG_PRE-INTEGRS DOMAIN-CONTAINING PROTEIN"/>
    <property type="match status" value="1"/>
</dbReference>
<dbReference type="InterPro" id="IPR036875">
    <property type="entry name" value="Znf_CCHC_sf"/>
</dbReference>
<keyword evidence="1" id="KW-0862">Zinc</keyword>
<dbReference type="EMBL" id="JACXVP010000007">
    <property type="protein sequence ID" value="KAG5597007.1"/>
    <property type="molecule type" value="Genomic_DNA"/>
</dbReference>